<name>A0A0D2A7N0_9EURO</name>
<sequence>MTALAQFGLASYYRPVDVLQGRLQTPKMKQDFVLQPWHLPRNPIPYGNSYHGHQAGESSLSRTAHLWDSPHYTQPDWAMVKKSDRYHIDSHQDPFSELVIFDNAAMPSIDGPLDPSLFRYGICRHRRRWN</sequence>
<accession>A0A0D2A7N0</accession>
<dbReference type="GeneID" id="27363466"/>
<dbReference type="HOGENOM" id="CLU_1938171_0_0_1"/>
<dbReference type="RefSeq" id="XP_016256557.1">
    <property type="nucleotide sequence ID" value="XM_016413057.1"/>
</dbReference>
<dbReference type="RefSeq" id="XP_016256558.1">
    <property type="nucleotide sequence ID" value="XM_016413058.1"/>
</dbReference>
<evidence type="ECO:0000313" key="1">
    <source>
        <dbReference type="EMBL" id="KIW36341.1"/>
    </source>
</evidence>
<dbReference type="EMBL" id="KN847361">
    <property type="protein sequence ID" value="KIW36342.1"/>
    <property type="molecule type" value="Genomic_DNA"/>
</dbReference>
<organism evidence="1 2">
    <name type="scientific">Exophiala oligosperma</name>
    <dbReference type="NCBI Taxonomy" id="215243"/>
    <lineage>
        <taxon>Eukaryota</taxon>
        <taxon>Fungi</taxon>
        <taxon>Dikarya</taxon>
        <taxon>Ascomycota</taxon>
        <taxon>Pezizomycotina</taxon>
        <taxon>Eurotiomycetes</taxon>
        <taxon>Chaetothyriomycetidae</taxon>
        <taxon>Chaetothyriales</taxon>
        <taxon>Herpotrichiellaceae</taxon>
        <taxon>Exophiala</taxon>
    </lineage>
</organism>
<dbReference type="EMBL" id="KN847361">
    <property type="protein sequence ID" value="KIW36341.1"/>
    <property type="molecule type" value="Genomic_DNA"/>
</dbReference>
<dbReference type="VEuPathDB" id="FungiDB:PV06_11392"/>
<dbReference type="AlphaFoldDB" id="A0A0D2A7N0"/>
<protein>
    <submittedName>
        <fullName evidence="1">Uncharacterized protein</fullName>
    </submittedName>
</protein>
<gene>
    <name evidence="1" type="ORF">PV06_11392</name>
</gene>
<reference evidence="1 2" key="1">
    <citation type="submission" date="2015-01" db="EMBL/GenBank/DDBJ databases">
        <title>The Genome Sequence of Exophiala oligosperma CBS72588.</title>
        <authorList>
            <consortium name="The Broad Institute Genomics Platform"/>
            <person name="Cuomo C."/>
            <person name="de Hoog S."/>
            <person name="Gorbushina A."/>
            <person name="Stielow B."/>
            <person name="Teixiera M."/>
            <person name="Abouelleil A."/>
            <person name="Chapman S.B."/>
            <person name="Priest M."/>
            <person name="Young S.K."/>
            <person name="Wortman J."/>
            <person name="Nusbaum C."/>
            <person name="Birren B."/>
        </authorList>
    </citation>
    <scope>NUCLEOTIDE SEQUENCE [LARGE SCALE GENOMIC DNA]</scope>
    <source>
        <strain evidence="1 2">CBS 72588</strain>
    </source>
</reference>
<proteinExistence type="predicted"/>
<keyword evidence="2" id="KW-1185">Reference proteome</keyword>
<dbReference type="Proteomes" id="UP000053342">
    <property type="component" value="Unassembled WGS sequence"/>
</dbReference>
<evidence type="ECO:0000313" key="2">
    <source>
        <dbReference type="Proteomes" id="UP000053342"/>
    </source>
</evidence>